<feature type="domain" description="Pectinesterase inhibitor" evidence="18">
    <location>
        <begin position="24"/>
        <end position="159"/>
    </location>
</feature>
<dbReference type="InterPro" id="IPR012341">
    <property type="entry name" value="6hp_glycosidase-like_sf"/>
</dbReference>
<comment type="similarity">
    <text evidence="4">In the N-terminal section; belongs to the PMEI family.</text>
</comment>
<evidence type="ECO:0000256" key="10">
    <source>
        <dbReference type="ARBA" id="ARBA00023001"/>
    </source>
</evidence>
<accession>A0A9N7MH53</accession>
<dbReference type="PROSITE" id="PS00503">
    <property type="entry name" value="PECTINESTERASE_2"/>
    <property type="match status" value="1"/>
</dbReference>
<dbReference type="InterPro" id="IPR011050">
    <property type="entry name" value="Pectin_lyase_fold/virulence"/>
</dbReference>
<keyword evidence="9" id="KW-0378">Hydrolase</keyword>
<name>A0A9N7MH53_STRHE</name>
<evidence type="ECO:0000256" key="9">
    <source>
        <dbReference type="ARBA" id="ARBA00022801"/>
    </source>
</evidence>
<dbReference type="OrthoDB" id="2019149at2759"/>
<dbReference type="GO" id="GO:0042545">
    <property type="term" value="P:cell wall modification"/>
    <property type="evidence" value="ECO:0007669"/>
    <property type="project" value="InterPro"/>
</dbReference>
<keyword evidence="11" id="KW-0063">Aspartyl esterase</keyword>
<evidence type="ECO:0000313" key="20">
    <source>
        <dbReference type="Proteomes" id="UP001153555"/>
    </source>
</evidence>
<evidence type="ECO:0000256" key="13">
    <source>
        <dbReference type="ARBA" id="ARBA00023316"/>
    </source>
</evidence>
<sequence>MAGYFYPEILFQAVIIVSYFVHGGLSGLGESECLRVPQSKFSQTVGTTISEVRHVVNTISKFSGNVTDYRLNNATADCLYLMDFTVDLLTSSLSVSMNPNGNNEGTGNANADMRCWLSGALANQDTCREGFEGTNSRLQTLISGSLDQITSSVGKLLSMVSPDPPPGPSKGDFPNWLKPEDRKLLQSTGSMAANAVVAADGTGNFTSIQAAVEAAPAHSRTRFMIYVKGGVYREYVHIDKKKWNIMLVGDGIDATVISGSRNYAAGWTTFSTPTFTASGRGFIARDMTFENTADPEMHQAVAFRSESDLSALYRCGFRGFQDTLYPHNLRQFYRECKITGTVDFIFGHGTVVFQNCEMVARKGLPNQKNTITANGRSDLGESSGFSIQFCNITGEPELMSSPRSNPTYLGRPWRKYARTVVMESYINNVIRVEGWLEWDKSFALDTLYYGEYKNYGPGAGLVGRVNWTGYHVINDPGEADKFTVAQFINGNNWLPSTRVRYTAGLEMKIFVWTVGTILAAGLLAGFITLIVKTVPRHHHRPPPPDNYTQALNKALMFFNAQRSGRLPKHNNVSWRGNSCLNDGKSDSSTLFKDLTGGYYDAGDAIKFNFPQSFAMTMLSWSVIEYSAKYEAAGELNHVKEVIKWGTDYFLKTFNHTADTIDRVVAQVGKGDTSGGPEPNDHYCWMRPEDIDYDRPVTECHSCSDLAAEMAAALASASIVFKDNKAYSQKLVHGARTLFKFSRDQRGRYSVGNEASMFYNSTGYWDEFIWGATWLYYATGNSSYLQLATTPGLAKHAGAFAGGPFYGVLSWDNKLAGTQVLLSRLRLFLSPGYPYEEILRTFHNQTSIFMCSFLPYYTSFNRTRGGMIQLNHGAPQPLQYVVQKSRHNVNDRNLVGSLSTSYVVDSFTKTRYAWLKEDANGWNDVIIQFIETNGVVYEDDYGVHDPKRHNCNRFLRFRRRNQQYPRVKMIPNSTQELEEMSTESIREFK</sequence>
<keyword evidence="14" id="KW-0624">Polysaccharide degradation</keyword>
<feature type="transmembrane region" description="Helical" evidence="17">
    <location>
        <begin position="509"/>
        <end position="531"/>
    </location>
</feature>
<dbReference type="EMBL" id="CACSLK010007726">
    <property type="protein sequence ID" value="CAA0810940.1"/>
    <property type="molecule type" value="Genomic_DNA"/>
</dbReference>
<dbReference type="InterPro" id="IPR035513">
    <property type="entry name" value="Invertase/methylesterase_inhib"/>
</dbReference>
<keyword evidence="17" id="KW-0812">Transmembrane</keyword>
<evidence type="ECO:0000256" key="8">
    <source>
        <dbReference type="ARBA" id="ARBA00022525"/>
    </source>
</evidence>
<dbReference type="GO" id="GO:0030245">
    <property type="term" value="P:cellulose catabolic process"/>
    <property type="evidence" value="ECO:0007669"/>
    <property type="project" value="UniProtKB-KW"/>
</dbReference>
<evidence type="ECO:0000256" key="6">
    <source>
        <dbReference type="ARBA" id="ARBA00007786"/>
    </source>
</evidence>
<keyword evidence="12" id="KW-0119">Carbohydrate metabolism</keyword>
<protein>
    <submittedName>
        <fullName evidence="19">Endoglucanase 25</fullName>
    </submittedName>
</protein>
<evidence type="ECO:0000256" key="15">
    <source>
        <dbReference type="ARBA" id="ARBA00047928"/>
    </source>
</evidence>
<dbReference type="SUPFAM" id="SSF101148">
    <property type="entry name" value="Plant invertase/pectin methylesterase inhibitor"/>
    <property type="match status" value="1"/>
</dbReference>
<comment type="caution">
    <text evidence="19">The sequence shown here is derived from an EMBL/GenBank/DDBJ whole genome shotgun (WGS) entry which is preliminary data.</text>
</comment>
<comment type="similarity">
    <text evidence="5">Belongs to the glycosyl hydrolase 9 (cellulase E) family.</text>
</comment>
<feature type="active site" evidence="16">
    <location>
        <position position="343"/>
    </location>
</feature>
<evidence type="ECO:0000256" key="1">
    <source>
        <dbReference type="ARBA" id="ARBA00000966"/>
    </source>
</evidence>
<dbReference type="SUPFAM" id="SSF51126">
    <property type="entry name" value="Pectin lyase-like"/>
    <property type="match status" value="1"/>
</dbReference>
<dbReference type="GO" id="GO:0004857">
    <property type="term" value="F:enzyme inhibitor activity"/>
    <property type="evidence" value="ECO:0007669"/>
    <property type="project" value="InterPro"/>
</dbReference>
<comment type="catalytic activity">
    <reaction evidence="15">
        <text>[(1-&gt;4)-alpha-D-galacturonosyl methyl ester](n) + n H2O = [(1-&gt;4)-alpha-D-galacturonosyl](n) + n methanol + n H(+)</text>
        <dbReference type="Rhea" id="RHEA:22380"/>
        <dbReference type="Rhea" id="RHEA-COMP:14570"/>
        <dbReference type="Rhea" id="RHEA-COMP:14573"/>
        <dbReference type="ChEBI" id="CHEBI:15377"/>
        <dbReference type="ChEBI" id="CHEBI:15378"/>
        <dbReference type="ChEBI" id="CHEBI:17790"/>
        <dbReference type="ChEBI" id="CHEBI:140522"/>
        <dbReference type="ChEBI" id="CHEBI:140523"/>
        <dbReference type="EC" id="3.1.1.11"/>
    </reaction>
</comment>
<evidence type="ECO:0000313" key="19">
    <source>
        <dbReference type="EMBL" id="CAA0810940.1"/>
    </source>
</evidence>
<dbReference type="InterPro" id="IPR033131">
    <property type="entry name" value="Pectinesterase_Asp_AS"/>
</dbReference>
<evidence type="ECO:0000256" key="16">
    <source>
        <dbReference type="PROSITE-ProRule" id="PRU10040"/>
    </source>
</evidence>
<dbReference type="Pfam" id="PF04043">
    <property type="entry name" value="PMEI"/>
    <property type="match status" value="1"/>
</dbReference>
<dbReference type="Gene3D" id="1.50.10.10">
    <property type="match status" value="1"/>
</dbReference>
<keyword evidence="8" id="KW-0964">Secreted</keyword>
<evidence type="ECO:0000256" key="2">
    <source>
        <dbReference type="ARBA" id="ARBA00004191"/>
    </source>
</evidence>
<comment type="subcellular location">
    <subcellularLocation>
        <location evidence="2">Secreted</location>
        <location evidence="2">Cell wall</location>
    </subcellularLocation>
</comment>
<dbReference type="InterPro" id="IPR018040">
    <property type="entry name" value="Pectinesterase_Tyr_AS"/>
</dbReference>
<keyword evidence="13" id="KW-0961">Cell wall biogenesis/degradation</keyword>
<dbReference type="SUPFAM" id="SSF48208">
    <property type="entry name" value="Six-hairpin glycosidases"/>
    <property type="match status" value="1"/>
</dbReference>
<evidence type="ECO:0000256" key="4">
    <source>
        <dbReference type="ARBA" id="ARBA00006027"/>
    </source>
</evidence>
<comment type="similarity">
    <text evidence="6">In the C-terminal section; belongs to the pectinesterase family.</text>
</comment>
<dbReference type="Pfam" id="PF01095">
    <property type="entry name" value="Pectinesterase"/>
    <property type="match status" value="1"/>
</dbReference>
<evidence type="ECO:0000256" key="5">
    <source>
        <dbReference type="ARBA" id="ARBA00007072"/>
    </source>
</evidence>
<keyword evidence="7" id="KW-0134">Cell wall</keyword>
<dbReference type="Pfam" id="PF00759">
    <property type="entry name" value="Glyco_hydro_9"/>
    <property type="match status" value="1"/>
</dbReference>
<evidence type="ECO:0000256" key="11">
    <source>
        <dbReference type="ARBA" id="ARBA00023085"/>
    </source>
</evidence>
<evidence type="ECO:0000256" key="3">
    <source>
        <dbReference type="ARBA" id="ARBA00005184"/>
    </source>
</evidence>
<reference evidence="19" key="1">
    <citation type="submission" date="2019-12" db="EMBL/GenBank/DDBJ databases">
        <authorList>
            <person name="Scholes J."/>
        </authorList>
    </citation>
    <scope>NUCLEOTIDE SEQUENCE</scope>
</reference>
<dbReference type="InterPro" id="IPR001701">
    <property type="entry name" value="Glyco_hydro_9"/>
</dbReference>
<dbReference type="AlphaFoldDB" id="A0A9N7MH53"/>
<comment type="pathway">
    <text evidence="3">Glycan metabolism; pectin degradation; 2-dehydro-3-deoxy-D-gluconate from pectin: step 1/5.</text>
</comment>
<dbReference type="Gene3D" id="2.160.20.10">
    <property type="entry name" value="Single-stranded right-handed beta-helix, Pectin lyase-like"/>
    <property type="match status" value="1"/>
</dbReference>
<keyword evidence="10" id="KW-0136">Cellulose degradation</keyword>
<proteinExistence type="inferred from homology"/>
<dbReference type="FunFam" id="2.160.20.10:FF:000001">
    <property type="entry name" value="Pectinesterase"/>
    <property type="match status" value="1"/>
</dbReference>
<dbReference type="InterPro" id="IPR000070">
    <property type="entry name" value="Pectinesterase_cat"/>
</dbReference>
<keyword evidence="20" id="KW-1185">Reference proteome</keyword>
<dbReference type="GO" id="GO:0030599">
    <property type="term" value="F:pectinesterase activity"/>
    <property type="evidence" value="ECO:0007669"/>
    <property type="project" value="UniProtKB-EC"/>
</dbReference>
<dbReference type="SMART" id="SM00856">
    <property type="entry name" value="PMEI"/>
    <property type="match status" value="1"/>
</dbReference>
<dbReference type="PANTHER" id="PTHR31707">
    <property type="entry name" value="PECTINESTERASE"/>
    <property type="match status" value="1"/>
</dbReference>
<evidence type="ECO:0000256" key="14">
    <source>
        <dbReference type="ARBA" id="ARBA00023326"/>
    </source>
</evidence>
<dbReference type="CDD" id="cd15799">
    <property type="entry name" value="PMEI-like_4"/>
    <property type="match status" value="1"/>
</dbReference>
<dbReference type="GO" id="GO:0008810">
    <property type="term" value="F:cellulase activity"/>
    <property type="evidence" value="ECO:0007669"/>
    <property type="project" value="UniProtKB-EC"/>
</dbReference>
<gene>
    <name evidence="19" type="ORF">SHERM_12374</name>
</gene>
<evidence type="ECO:0000259" key="18">
    <source>
        <dbReference type="SMART" id="SM00856"/>
    </source>
</evidence>
<evidence type="ECO:0000256" key="7">
    <source>
        <dbReference type="ARBA" id="ARBA00022512"/>
    </source>
</evidence>
<evidence type="ECO:0000256" key="17">
    <source>
        <dbReference type="SAM" id="Phobius"/>
    </source>
</evidence>
<comment type="catalytic activity">
    <reaction evidence="1">
        <text>Endohydrolysis of (1-&gt;4)-beta-D-glucosidic linkages in cellulose, lichenin and cereal beta-D-glucans.</text>
        <dbReference type="EC" id="3.2.1.4"/>
    </reaction>
</comment>
<dbReference type="PROSITE" id="PS00800">
    <property type="entry name" value="PECTINESTERASE_1"/>
    <property type="match status" value="1"/>
</dbReference>
<keyword evidence="17" id="KW-0472">Membrane</keyword>
<evidence type="ECO:0000256" key="12">
    <source>
        <dbReference type="ARBA" id="ARBA00023277"/>
    </source>
</evidence>
<dbReference type="InterPro" id="IPR006501">
    <property type="entry name" value="Pectinesterase_inhib_dom"/>
</dbReference>
<dbReference type="Proteomes" id="UP001153555">
    <property type="component" value="Unassembled WGS sequence"/>
</dbReference>
<keyword evidence="17" id="KW-1133">Transmembrane helix</keyword>
<organism evidence="19 20">
    <name type="scientific">Striga hermonthica</name>
    <name type="common">Purple witchweed</name>
    <name type="synonym">Buchnera hermonthica</name>
    <dbReference type="NCBI Taxonomy" id="68872"/>
    <lineage>
        <taxon>Eukaryota</taxon>
        <taxon>Viridiplantae</taxon>
        <taxon>Streptophyta</taxon>
        <taxon>Embryophyta</taxon>
        <taxon>Tracheophyta</taxon>
        <taxon>Spermatophyta</taxon>
        <taxon>Magnoliopsida</taxon>
        <taxon>eudicotyledons</taxon>
        <taxon>Gunneridae</taxon>
        <taxon>Pentapetalae</taxon>
        <taxon>asterids</taxon>
        <taxon>lamiids</taxon>
        <taxon>Lamiales</taxon>
        <taxon>Orobanchaceae</taxon>
        <taxon>Buchnereae</taxon>
        <taxon>Striga</taxon>
    </lineage>
</organism>
<dbReference type="InterPro" id="IPR012334">
    <property type="entry name" value="Pectin_lyas_fold"/>
</dbReference>
<dbReference type="Gene3D" id="1.20.140.40">
    <property type="entry name" value="Invertase/pectin methylesterase inhibitor family protein"/>
    <property type="match status" value="1"/>
</dbReference>
<dbReference type="InterPro" id="IPR008928">
    <property type="entry name" value="6-hairpin_glycosidase_sf"/>
</dbReference>